<feature type="compositionally biased region" description="Polar residues" evidence="5">
    <location>
        <begin position="161"/>
        <end position="170"/>
    </location>
</feature>
<name>A0A2U3DR06_PURLI</name>
<gene>
    <name evidence="8" type="ORF">PCL_08656</name>
</gene>
<dbReference type="InterPro" id="IPR032677">
    <property type="entry name" value="GTP_cyclohydro_II"/>
</dbReference>
<feature type="compositionally biased region" description="Low complexity" evidence="5">
    <location>
        <begin position="240"/>
        <end position="257"/>
    </location>
</feature>
<dbReference type="InterPro" id="IPR000926">
    <property type="entry name" value="RibA"/>
</dbReference>
<evidence type="ECO:0000256" key="3">
    <source>
        <dbReference type="ARBA" id="ARBA00022801"/>
    </source>
</evidence>
<evidence type="ECO:0008006" key="10">
    <source>
        <dbReference type="Google" id="ProtNLM"/>
    </source>
</evidence>
<reference evidence="8 9" key="1">
    <citation type="journal article" date="2016" name="Front. Microbiol.">
        <title>Genome and transcriptome sequences reveal the specific parasitism of the nematophagous Purpureocillium lilacinum 36-1.</title>
        <authorList>
            <person name="Xie J."/>
            <person name="Li S."/>
            <person name="Mo C."/>
            <person name="Xiao X."/>
            <person name="Peng D."/>
            <person name="Wang G."/>
            <person name="Xiao Y."/>
        </authorList>
    </citation>
    <scope>NUCLEOTIDE SEQUENCE [LARGE SCALE GENOMIC DNA]</scope>
    <source>
        <strain evidence="8 9">36-1</strain>
    </source>
</reference>
<feature type="domain" description="GTP cyclohydrolase N-terminal" evidence="7">
    <location>
        <begin position="247"/>
        <end position="410"/>
    </location>
</feature>
<feature type="region of interest" description="Disordered" evidence="5">
    <location>
        <begin position="126"/>
        <end position="186"/>
    </location>
</feature>
<feature type="region of interest" description="Disordered" evidence="5">
    <location>
        <begin position="654"/>
        <end position="677"/>
    </location>
</feature>
<evidence type="ECO:0000259" key="7">
    <source>
        <dbReference type="Pfam" id="PF12471"/>
    </source>
</evidence>
<feature type="region of interest" description="Disordered" evidence="5">
    <location>
        <begin position="222"/>
        <end position="257"/>
    </location>
</feature>
<feature type="domain" description="GTP cyclohydrolase II" evidence="6">
    <location>
        <begin position="424"/>
        <end position="565"/>
    </location>
</feature>
<dbReference type="PANTHER" id="PTHR47259">
    <property type="match status" value="1"/>
</dbReference>
<accession>A0A2U3DR06</accession>
<dbReference type="PANTHER" id="PTHR47259:SF2">
    <property type="entry name" value="URACIL-REGULATED PROTEIN 1"/>
    <property type="match status" value="1"/>
</dbReference>
<keyword evidence="2" id="KW-0547">Nucleotide-binding</keyword>
<evidence type="ECO:0000256" key="5">
    <source>
        <dbReference type="SAM" id="MobiDB-lite"/>
    </source>
</evidence>
<comment type="similarity">
    <text evidence="1">Belongs to the GTP cyclohydrolase II family.</text>
</comment>
<dbReference type="AlphaFoldDB" id="A0A2U3DR06"/>
<keyword evidence="4" id="KW-0342">GTP-binding</keyword>
<dbReference type="CDD" id="cd00641">
    <property type="entry name" value="GTP_cyclohydro2"/>
    <property type="match status" value="1"/>
</dbReference>
<dbReference type="Pfam" id="PF12471">
    <property type="entry name" value="GTP_CH_N"/>
    <property type="match status" value="2"/>
</dbReference>
<proteinExistence type="inferred from homology"/>
<dbReference type="InterPro" id="IPR022163">
    <property type="entry name" value="GTP_CH_N"/>
</dbReference>
<dbReference type="Gene3D" id="3.40.50.10990">
    <property type="entry name" value="GTP cyclohydrolase II"/>
    <property type="match status" value="1"/>
</dbReference>
<organism evidence="8 9">
    <name type="scientific">Purpureocillium lilacinum</name>
    <name type="common">Paecilomyces lilacinus</name>
    <dbReference type="NCBI Taxonomy" id="33203"/>
    <lineage>
        <taxon>Eukaryota</taxon>
        <taxon>Fungi</taxon>
        <taxon>Dikarya</taxon>
        <taxon>Ascomycota</taxon>
        <taxon>Pezizomycotina</taxon>
        <taxon>Sordariomycetes</taxon>
        <taxon>Hypocreomycetidae</taxon>
        <taxon>Hypocreales</taxon>
        <taxon>Ophiocordycipitaceae</taxon>
        <taxon>Purpureocillium</taxon>
    </lineage>
</organism>
<evidence type="ECO:0000256" key="2">
    <source>
        <dbReference type="ARBA" id="ARBA00022741"/>
    </source>
</evidence>
<protein>
    <recommendedName>
        <fullName evidence="10">GTP cyclohydrolase II</fullName>
    </recommendedName>
</protein>
<dbReference type="Pfam" id="PF00925">
    <property type="entry name" value="GTP_cyclohydro2"/>
    <property type="match status" value="1"/>
</dbReference>
<comment type="caution">
    <text evidence="8">The sequence shown here is derived from an EMBL/GenBank/DDBJ whole genome shotgun (WGS) entry which is preliminary data.</text>
</comment>
<feature type="domain" description="GTP cyclohydrolase N-terminal" evidence="7">
    <location>
        <begin position="193"/>
        <end position="226"/>
    </location>
</feature>
<dbReference type="NCBIfam" id="NF005536">
    <property type="entry name" value="PRK07198.1"/>
    <property type="match status" value="1"/>
</dbReference>
<keyword evidence="3" id="KW-0378">Hydrolase</keyword>
<dbReference type="GO" id="GO:0003935">
    <property type="term" value="F:GTP cyclohydrolase II activity"/>
    <property type="evidence" value="ECO:0007669"/>
    <property type="project" value="InterPro"/>
</dbReference>
<dbReference type="Proteomes" id="UP000245956">
    <property type="component" value="Unassembled WGS sequence"/>
</dbReference>
<dbReference type="GO" id="GO:0009231">
    <property type="term" value="P:riboflavin biosynthetic process"/>
    <property type="evidence" value="ECO:0007669"/>
    <property type="project" value="InterPro"/>
</dbReference>
<dbReference type="InterPro" id="IPR036144">
    <property type="entry name" value="RibA-like_sf"/>
</dbReference>
<evidence type="ECO:0000256" key="1">
    <source>
        <dbReference type="ARBA" id="ARBA00008131"/>
    </source>
</evidence>
<evidence type="ECO:0000313" key="9">
    <source>
        <dbReference type="Proteomes" id="UP000245956"/>
    </source>
</evidence>
<evidence type="ECO:0000313" key="8">
    <source>
        <dbReference type="EMBL" id="PWI64687.1"/>
    </source>
</evidence>
<dbReference type="GO" id="GO:0005525">
    <property type="term" value="F:GTP binding"/>
    <property type="evidence" value="ECO:0007669"/>
    <property type="project" value="UniProtKB-KW"/>
</dbReference>
<sequence length="922" mass="100570">MPGNGTWKDGNHEGALAVSCYLARLLRELTCPCCRLPTLTQAPPPVPSPSIAAFTLPCSFLPVTHQFLILPHSFQSPLHARVAKSTSYQPSIASSLLTPYFSALRDIRRGQSQLAAAIESLSERLESGDPAASAPPGPVASDAKFSGASSIAQAPDATGVEGQSSLTDNSPDGVAEDSPVVKAAPPRSGFTSRIILTTYPKQIGIDPLPMDWGNPDPMKRGPVAADPGTHLTSAIGGEQSYPSISSSASANQASPRSPVRTLTYEAMGSRADSLRASSGGSYSIYYALAVASKELDVDHRPDFTNTEPATRIGPFPQWGDRRKIVAMDPWAARIRRKCEARKTVWIPHGDVWKLSLWLTSGRVPDGKVCLNKLGELAVTKFAVEPVWYLPGVAERFGIDEGTLRRSLFEHTGGGLTVYCFGDPAKMSDPSARLSLRIHDECNGSDVFGSDICTCRPYLIFGIEEAVKEAQNGGSGVVIYFRKEGRALGEVTKYLVYNARKRGADRASDYFTRTENIAGVKDMRFQALMPDILHWLGIQKIDRMLSMSNMKHDAIVGQGIPIHERVELPDELIPADSRVEIDAKITAGYFTAGKRLTAEELQSVQGRMWEDDPAANTTSKYRSLSCTPSGGLDETRILLAGICMGMVAEVRPESSAMTHWPPVPGASRRRSREKNVTNPQGVGGWSYRLTVVLELLCHMSEPYRWHIRMLRCRWPGCATTETECRAQPANATGSTYITPGNINWLQVNVGTQLGTGTTSGTVLDTRLRRRLARSRLIPRVSAGAQLNLDHGDCIAATGPRRPRLLRSSITEPSITTHNALRGSLVNPASPEKAAEMLSKAWIYPVARQVIGSNGSSERLRQPAPVTVPRREQLHTVAHAGKYGIHDLLDESQSGRWRDDCYFSFPNFDQWAVPEPRSAKDEPN</sequence>
<evidence type="ECO:0000256" key="4">
    <source>
        <dbReference type="ARBA" id="ARBA00023134"/>
    </source>
</evidence>
<dbReference type="SUPFAM" id="SSF142695">
    <property type="entry name" value="RibA-like"/>
    <property type="match status" value="1"/>
</dbReference>
<evidence type="ECO:0000259" key="6">
    <source>
        <dbReference type="Pfam" id="PF00925"/>
    </source>
</evidence>
<dbReference type="EMBL" id="LCWV01000048">
    <property type="protein sequence ID" value="PWI64687.1"/>
    <property type="molecule type" value="Genomic_DNA"/>
</dbReference>